<evidence type="ECO:0000313" key="1">
    <source>
        <dbReference type="EMBL" id="KAF9647942.1"/>
    </source>
</evidence>
<keyword evidence="2" id="KW-1185">Reference proteome</keyword>
<name>A0ACB6ZEB2_THEGA</name>
<sequence length="79" mass="9120">VRSIKNKLAPINRIPPETFSLIPGYLNERDMDENLIALTHVCRGWREVLIAHSALWTRLDCTDAEKTRVYIERSKSSPL</sequence>
<proteinExistence type="predicted"/>
<accession>A0ACB6ZEB2</accession>
<comment type="caution">
    <text evidence="1">The sequence shown here is derived from an EMBL/GenBank/DDBJ whole genome shotgun (WGS) entry which is preliminary data.</text>
</comment>
<dbReference type="Proteomes" id="UP000886501">
    <property type="component" value="Unassembled WGS sequence"/>
</dbReference>
<organism evidence="1 2">
    <name type="scientific">Thelephora ganbajun</name>
    <name type="common">Ganba fungus</name>
    <dbReference type="NCBI Taxonomy" id="370292"/>
    <lineage>
        <taxon>Eukaryota</taxon>
        <taxon>Fungi</taxon>
        <taxon>Dikarya</taxon>
        <taxon>Basidiomycota</taxon>
        <taxon>Agaricomycotina</taxon>
        <taxon>Agaricomycetes</taxon>
        <taxon>Thelephorales</taxon>
        <taxon>Thelephoraceae</taxon>
        <taxon>Thelephora</taxon>
    </lineage>
</organism>
<feature type="non-terminal residue" evidence="1">
    <location>
        <position position="79"/>
    </location>
</feature>
<reference evidence="1" key="2">
    <citation type="journal article" date="2020" name="Nat. Commun.">
        <title>Large-scale genome sequencing of mycorrhizal fungi provides insights into the early evolution of symbiotic traits.</title>
        <authorList>
            <person name="Miyauchi S."/>
            <person name="Kiss E."/>
            <person name="Kuo A."/>
            <person name="Drula E."/>
            <person name="Kohler A."/>
            <person name="Sanchez-Garcia M."/>
            <person name="Morin E."/>
            <person name="Andreopoulos B."/>
            <person name="Barry K.W."/>
            <person name="Bonito G."/>
            <person name="Buee M."/>
            <person name="Carver A."/>
            <person name="Chen C."/>
            <person name="Cichocki N."/>
            <person name="Clum A."/>
            <person name="Culley D."/>
            <person name="Crous P.W."/>
            <person name="Fauchery L."/>
            <person name="Girlanda M."/>
            <person name="Hayes R.D."/>
            <person name="Keri Z."/>
            <person name="LaButti K."/>
            <person name="Lipzen A."/>
            <person name="Lombard V."/>
            <person name="Magnuson J."/>
            <person name="Maillard F."/>
            <person name="Murat C."/>
            <person name="Nolan M."/>
            <person name="Ohm R.A."/>
            <person name="Pangilinan J."/>
            <person name="Pereira M.F."/>
            <person name="Perotto S."/>
            <person name="Peter M."/>
            <person name="Pfister S."/>
            <person name="Riley R."/>
            <person name="Sitrit Y."/>
            <person name="Stielow J.B."/>
            <person name="Szollosi G."/>
            <person name="Zifcakova L."/>
            <person name="Stursova M."/>
            <person name="Spatafora J.W."/>
            <person name="Tedersoo L."/>
            <person name="Vaario L.M."/>
            <person name="Yamada A."/>
            <person name="Yan M."/>
            <person name="Wang P."/>
            <person name="Xu J."/>
            <person name="Bruns T."/>
            <person name="Baldrian P."/>
            <person name="Vilgalys R."/>
            <person name="Dunand C."/>
            <person name="Henrissat B."/>
            <person name="Grigoriev I.V."/>
            <person name="Hibbett D."/>
            <person name="Nagy L.G."/>
            <person name="Martin F.M."/>
        </authorList>
    </citation>
    <scope>NUCLEOTIDE SEQUENCE</scope>
    <source>
        <strain evidence="1">P2</strain>
    </source>
</reference>
<protein>
    <submittedName>
        <fullName evidence="1">Uncharacterized protein</fullName>
    </submittedName>
</protein>
<gene>
    <name evidence="1" type="ORF">BDM02DRAFT_3072018</name>
</gene>
<evidence type="ECO:0000313" key="2">
    <source>
        <dbReference type="Proteomes" id="UP000886501"/>
    </source>
</evidence>
<dbReference type="EMBL" id="MU118023">
    <property type="protein sequence ID" value="KAF9647942.1"/>
    <property type="molecule type" value="Genomic_DNA"/>
</dbReference>
<reference evidence="1" key="1">
    <citation type="submission" date="2019-10" db="EMBL/GenBank/DDBJ databases">
        <authorList>
            <consortium name="DOE Joint Genome Institute"/>
            <person name="Kuo A."/>
            <person name="Miyauchi S."/>
            <person name="Kiss E."/>
            <person name="Drula E."/>
            <person name="Kohler A."/>
            <person name="Sanchez-Garcia M."/>
            <person name="Andreopoulos B."/>
            <person name="Barry K.W."/>
            <person name="Bonito G."/>
            <person name="Buee M."/>
            <person name="Carver A."/>
            <person name="Chen C."/>
            <person name="Cichocki N."/>
            <person name="Clum A."/>
            <person name="Culley D."/>
            <person name="Crous P.W."/>
            <person name="Fauchery L."/>
            <person name="Girlanda M."/>
            <person name="Hayes R."/>
            <person name="Keri Z."/>
            <person name="Labutti K."/>
            <person name="Lipzen A."/>
            <person name="Lombard V."/>
            <person name="Magnuson J."/>
            <person name="Maillard F."/>
            <person name="Morin E."/>
            <person name="Murat C."/>
            <person name="Nolan M."/>
            <person name="Ohm R."/>
            <person name="Pangilinan J."/>
            <person name="Pereira M."/>
            <person name="Perotto S."/>
            <person name="Peter M."/>
            <person name="Riley R."/>
            <person name="Sitrit Y."/>
            <person name="Stielow B."/>
            <person name="Szollosi G."/>
            <person name="Zifcakova L."/>
            <person name="Stursova M."/>
            <person name="Spatafora J.W."/>
            <person name="Tedersoo L."/>
            <person name="Vaario L.-M."/>
            <person name="Yamada A."/>
            <person name="Yan M."/>
            <person name="Wang P."/>
            <person name="Xu J."/>
            <person name="Bruns T."/>
            <person name="Baldrian P."/>
            <person name="Vilgalys R."/>
            <person name="Henrissat B."/>
            <person name="Grigoriev I.V."/>
            <person name="Hibbett D."/>
            <person name="Nagy L.G."/>
            <person name="Martin F.M."/>
        </authorList>
    </citation>
    <scope>NUCLEOTIDE SEQUENCE</scope>
    <source>
        <strain evidence="1">P2</strain>
    </source>
</reference>
<feature type="non-terminal residue" evidence="1">
    <location>
        <position position="1"/>
    </location>
</feature>